<dbReference type="EMBL" id="BSYO01000021">
    <property type="protein sequence ID" value="GMH19569.1"/>
    <property type="molecule type" value="Genomic_DNA"/>
</dbReference>
<dbReference type="AlphaFoldDB" id="A0AAD3SYL0"/>
<evidence type="ECO:0000256" key="1">
    <source>
        <dbReference type="SAM" id="MobiDB-lite"/>
    </source>
</evidence>
<feature type="region of interest" description="Disordered" evidence="1">
    <location>
        <begin position="41"/>
        <end position="116"/>
    </location>
</feature>
<gene>
    <name evidence="2" type="ORF">Nepgr_021410</name>
</gene>
<protein>
    <submittedName>
        <fullName evidence="2">Uncharacterized protein</fullName>
    </submittedName>
</protein>
<comment type="caution">
    <text evidence="2">The sequence shown here is derived from an EMBL/GenBank/DDBJ whole genome shotgun (WGS) entry which is preliminary data.</text>
</comment>
<organism evidence="2 3">
    <name type="scientific">Nepenthes gracilis</name>
    <name type="common">Slender pitcher plant</name>
    <dbReference type="NCBI Taxonomy" id="150966"/>
    <lineage>
        <taxon>Eukaryota</taxon>
        <taxon>Viridiplantae</taxon>
        <taxon>Streptophyta</taxon>
        <taxon>Embryophyta</taxon>
        <taxon>Tracheophyta</taxon>
        <taxon>Spermatophyta</taxon>
        <taxon>Magnoliopsida</taxon>
        <taxon>eudicotyledons</taxon>
        <taxon>Gunneridae</taxon>
        <taxon>Pentapetalae</taxon>
        <taxon>Caryophyllales</taxon>
        <taxon>Nepenthaceae</taxon>
        <taxon>Nepenthes</taxon>
    </lineage>
</organism>
<name>A0AAD3SYL0_NEPGR</name>
<reference evidence="2" key="1">
    <citation type="submission" date="2023-05" db="EMBL/GenBank/DDBJ databases">
        <title>Nepenthes gracilis genome sequencing.</title>
        <authorList>
            <person name="Fukushima K."/>
        </authorList>
    </citation>
    <scope>NUCLEOTIDE SEQUENCE</scope>
    <source>
        <strain evidence="2">SING2019-196</strain>
    </source>
</reference>
<evidence type="ECO:0000313" key="2">
    <source>
        <dbReference type="EMBL" id="GMH19569.1"/>
    </source>
</evidence>
<feature type="compositionally biased region" description="Polar residues" evidence="1">
    <location>
        <begin position="41"/>
        <end position="66"/>
    </location>
</feature>
<evidence type="ECO:0000313" key="3">
    <source>
        <dbReference type="Proteomes" id="UP001279734"/>
    </source>
</evidence>
<dbReference type="Proteomes" id="UP001279734">
    <property type="component" value="Unassembled WGS sequence"/>
</dbReference>
<keyword evidence="3" id="KW-1185">Reference proteome</keyword>
<accession>A0AAD3SYL0</accession>
<feature type="compositionally biased region" description="Polar residues" evidence="1">
    <location>
        <begin position="86"/>
        <end position="109"/>
    </location>
</feature>
<sequence>MQRILRLHMQCTRKQLQRRSPSNCPVQPADFLCTKLAQQPFQNQQRKGSLSTRIPSPTQFPSNYSFGPNGHCRRLETAPPPIDSPSFRSTTQQGPSPRVNHQSNSSSPSEPAKEQH</sequence>
<proteinExistence type="predicted"/>